<dbReference type="Proteomes" id="UP000050761">
    <property type="component" value="Unassembled WGS sequence"/>
</dbReference>
<dbReference type="AlphaFoldDB" id="A0A183FJH7"/>
<accession>A0A183FJH7</accession>
<reference evidence="1 2" key="1">
    <citation type="submission" date="2018-11" db="EMBL/GenBank/DDBJ databases">
        <authorList>
            <consortium name="Pathogen Informatics"/>
        </authorList>
    </citation>
    <scope>NUCLEOTIDE SEQUENCE [LARGE SCALE GENOMIC DNA]</scope>
</reference>
<evidence type="ECO:0000313" key="1">
    <source>
        <dbReference type="EMBL" id="VDO71213.1"/>
    </source>
</evidence>
<name>A0A183FJH7_HELPZ</name>
<accession>A0A3P7Z1K0</accession>
<dbReference type="EMBL" id="UZAH01025828">
    <property type="protein sequence ID" value="VDO71213.1"/>
    <property type="molecule type" value="Genomic_DNA"/>
</dbReference>
<keyword evidence="2" id="KW-1185">Reference proteome</keyword>
<evidence type="ECO:0000313" key="2">
    <source>
        <dbReference type="Proteomes" id="UP000050761"/>
    </source>
</evidence>
<protein>
    <submittedName>
        <fullName evidence="1 3">Uncharacterized protein</fullName>
    </submittedName>
</protein>
<gene>
    <name evidence="1" type="ORF">HPBE_LOCUS7174</name>
</gene>
<evidence type="ECO:0000313" key="3">
    <source>
        <dbReference type="WBParaSite" id="HPBE_0000717301-mRNA-1"/>
    </source>
</evidence>
<organism evidence="2 3">
    <name type="scientific">Heligmosomoides polygyrus</name>
    <name type="common">Parasitic roundworm</name>
    <dbReference type="NCBI Taxonomy" id="6339"/>
    <lineage>
        <taxon>Eukaryota</taxon>
        <taxon>Metazoa</taxon>
        <taxon>Ecdysozoa</taxon>
        <taxon>Nematoda</taxon>
        <taxon>Chromadorea</taxon>
        <taxon>Rhabditida</taxon>
        <taxon>Rhabditina</taxon>
        <taxon>Rhabditomorpha</taxon>
        <taxon>Strongyloidea</taxon>
        <taxon>Heligmosomidae</taxon>
        <taxon>Heligmosomoides</taxon>
    </lineage>
</organism>
<dbReference type="WBParaSite" id="HPBE_0000717301-mRNA-1">
    <property type="protein sequence ID" value="HPBE_0000717301-mRNA-1"/>
    <property type="gene ID" value="HPBE_0000717301"/>
</dbReference>
<sequence>MESIIFGKPILQSVITHLAMNIEMYKSPASRIRHLRLKRCRSVPAFIVFVAYAPTSDHDEELDAGTNSLEWNEQGERLSQFIMLTKTIQGNHSSLASCSTMDLRIPKLIVGRDARSTTSSSIATIV</sequence>
<proteinExistence type="predicted"/>
<reference evidence="3" key="2">
    <citation type="submission" date="2019-09" db="UniProtKB">
        <authorList>
            <consortium name="WormBaseParasite"/>
        </authorList>
    </citation>
    <scope>IDENTIFICATION</scope>
</reference>